<dbReference type="PANTHER" id="PTHR33841">
    <property type="entry name" value="DNA METHYLTRANSFERASE YEEA-RELATED"/>
    <property type="match status" value="1"/>
</dbReference>
<keyword evidence="2" id="KW-0489">Methyltransferase</keyword>
<dbReference type="EC" id="2.1.1.72" evidence="1"/>
<proteinExistence type="predicted"/>
<evidence type="ECO:0000313" key="6">
    <source>
        <dbReference type="EMBL" id="CAB4836605.1"/>
    </source>
</evidence>
<dbReference type="PANTHER" id="PTHR33841:SF1">
    <property type="entry name" value="DNA METHYLTRANSFERASE A"/>
    <property type="match status" value="1"/>
</dbReference>
<dbReference type="InterPro" id="IPR050953">
    <property type="entry name" value="N4_N6_ade-DNA_methylase"/>
</dbReference>
<evidence type="ECO:0000256" key="4">
    <source>
        <dbReference type="ARBA" id="ARBA00047942"/>
    </source>
</evidence>
<keyword evidence="3" id="KW-0808">Transferase</keyword>
<evidence type="ECO:0000313" key="5">
    <source>
        <dbReference type="EMBL" id="CAB4736154.1"/>
    </source>
</evidence>
<dbReference type="EMBL" id="CAEZYR010000022">
    <property type="protein sequence ID" value="CAB4736154.1"/>
    <property type="molecule type" value="Genomic_DNA"/>
</dbReference>
<evidence type="ECO:0000256" key="3">
    <source>
        <dbReference type="ARBA" id="ARBA00022679"/>
    </source>
</evidence>
<dbReference type="GO" id="GO:0032259">
    <property type="term" value="P:methylation"/>
    <property type="evidence" value="ECO:0007669"/>
    <property type="project" value="UniProtKB-KW"/>
</dbReference>
<protein>
    <recommendedName>
        <fullName evidence="1">site-specific DNA-methyltransferase (adenine-specific)</fullName>
        <ecNumber evidence="1">2.1.1.72</ecNumber>
    </recommendedName>
</protein>
<evidence type="ECO:0000313" key="7">
    <source>
        <dbReference type="EMBL" id="CAB4901369.1"/>
    </source>
</evidence>
<accession>A0A6J6SMW0</accession>
<dbReference type="InterPro" id="IPR029063">
    <property type="entry name" value="SAM-dependent_MTases_sf"/>
</dbReference>
<gene>
    <name evidence="5" type="ORF">UFOPK2754_00842</name>
    <name evidence="6" type="ORF">UFOPK3139_03049</name>
    <name evidence="7" type="ORF">UFOPK3543_00881</name>
</gene>
<evidence type="ECO:0000256" key="1">
    <source>
        <dbReference type="ARBA" id="ARBA00011900"/>
    </source>
</evidence>
<comment type="catalytic activity">
    <reaction evidence="4">
        <text>a 2'-deoxyadenosine in DNA + S-adenosyl-L-methionine = an N(6)-methyl-2'-deoxyadenosine in DNA + S-adenosyl-L-homocysteine + H(+)</text>
        <dbReference type="Rhea" id="RHEA:15197"/>
        <dbReference type="Rhea" id="RHEA-COMP:12418"/>
        <dbReference type="Rhea" id="RHEA-COMP:12419"/>
        <dbReference type="ChEBI" id="CHEBI:15378"/>
        <dbReference type="ChEBI" id="CHEBI:57856"/>
        <dbReference type="ChEBI" id="CHEBI:59789"/>
        <dbReference type="ChEBI" id="CHEBI:90615"/>
        <dbReference type="ChEBI" id="CHEBI:90616"/>
        <dbReference type="EC" id="2.1.1.72"/>
    </reaction>
</comment>
<organism evidence="5">
    <name type="scientific">freshwater metagenome</name>
    <dbReference type="NCBI Taxonomy" id="449393"/>
    <lineage>
        <taxon>unclassified sequences</taxon>
        <taxon>metagenomes</taxon>
        <taxon>ecological metagenomes</taxon>
    </lineage>
</organism>
<dbReference type="EMBL" id="CAFABA010000202">
    <property type="protein sequence ID" value="CAB4836605.1"/>
    <property type="molecule type" value="Genomic_DNA"/>
</dbReference>
<name>A0A6J6SMW0_9ZZZZ</name>
<dbReference type="EMBL" id="CAFBMH010000022">
    <property type="protein sequence ID" value="CAB4901369.1"/>
    <property type="molecule type" value="Genomic_DNA"/>
</dbReference>
<dbReference type="SUPFAM" id="SSF53335">
    <property type="entry name" value="S-adenosyl-L-methionine-dependent methyltransferases"/>
    <property type="match status" value="1"/>
</dbReference>
<evidence type="ECO:0000256" key="2">
    <source>
        <dbReference type="ARBA" id="ARBA00022603"/>
    </source>
</evidence>
<dbReference type="AlphaFoldDB" id="A0A6J6SMW0"/>
<reference evidence="5" key="1">
    <citation type="submission" date="2020-05" db="EMBL/GenBank/DDBJ databases">
        <authorList>
            <person name="Chiriac C."/>
            <person name="Salcher M."/>
            <person name="Ghai R."/>
            <person name="Kavagutti S V."/>
        </authorList>
    </citation>
    <scope>NUCLEOTIDE SEQUENCE</scope>
</reference>
<dbReference type="Gene3D" id="3.40.50.150">
    <property type="entry name" value="Vaccinia Virus protein VP39"/>
    <property type="match status" value="1"/>
</dbReference>
<dbReference type="NCBIfam" id="NF033451">
    <property type="entry name" value="BREX_2_MTaseX"/>
    <property type="match status" value="1"/>
</dbReference>
<sequence length="343" mass="38079">MAVDAAALLTDTKRLVRSLVSDLQDWVPADPESAAVLDAEWRMALAAGRTGFKEAEWREGFLTQIAVAWVLGCVFVRFCEDNGLVDDPLLGGPGSQLATAKDHRAVYLAQHPAHDDRHWLRDVFNRYRELPALREVFGDHNPVWIMAPSADGARQVVELWWRLDAAGEQIRHDFTDASLSTRFLGDLYQDLSEHAKKQYALLQTPEFVEEFILDRTLDPAIDTFGLGEVRMIDPTCGSGHFLLGGFHRLLGRWHDAEPGTSQRVLVQRALDGVFGVDLNPFAAAIARFRLLVEALRAEGVTKLRNAPAYRVNVAVGDSLLHGDRVSGQGQLIGDDELRASLHS</sequence>
<dbReference type="GO" id="GO:0009007">
    <property type="term" value="F:site-specific DNA-methyltransferase (adenine-specific) activity"/>
    <property type="evidence" value="ECO:0007669"/>
    <property type="project" value="UniProtKB-EC"/>
</dbReference>